<sequence length="1169" mass="120875">MSLPLMGVLSASAAAPPEPTPYAQKTDSAVREELAAKDRATFWIQLGEQADTSAARKAKNKADRGRAVIKAKKAEADRSQAGLAALLKKAGAPHTSYWIANTLKVTADKALAVKIAARPEVAAIEEDEPLILPHATTGGRVNTVDGVEWNVDRIGAPKVWNDLGKHGEGIVVAGIDSGVDYRHPALARNYRGHHADGTYDHDYNWYDPADDCTGDSPCDNDGHGTHTMGTMAGDDGTGNAVGVAPGATWIAAKACENTGCPRDALLAAGQWILAPTDLTGANPRPDLAPDIVNNSWGSTTLDLWYKATVQAWRDAGIFASFSNGNSGPNCVTSGSPGGYDNAYSSGAFDSNGDIADFSSRGAGEGSGIKPDLAAPGVDIRSAWPGGGYQSLNGTSMAAPHTAATVALMWSASPDIRGNVEETERLLDSTAADTFDPACGGTAANNNVWGEGKLDAYAAVMATPRGPLGALAGAVTAGGNPLAGATVRLDGPMQASVRTAEDGTYDLAKVMAGDYAVSVSRYGYVTDTAAVTVVANGTVTRNADLKAAPTGTVTGTVRVKGGPEAGAKLEVSDTPVSVTSGEDGAFILELPVGSYQLAVTPGDRCAKAVAFRITVGEEPATEDLDLPVRTDGYGTTCQVVTGAAYPTGETELPLTGAAGSTAVGLPFPVALYGHTYTSANVTVEGVLAFGPSSTTSINEELPYTGTPNGALYPFWDNFLMDSTSRVLTAFRGTAPHREFVVEWRNMLLSDNKPQRVSFAAVMSEDGGYSFHYKDIQDGAAEHGSSATVGAENHDGTDAFQYSCNESALRDGMTISFRPGKTASLAGTVTDANDGKAVAGAAVTVSRDGTQVGTGTSGADGQYLVQVPAANKGAYEVRIGAPHYETAARTATLGGGDVSRADSALRTGLVTAAPGGGWQLVVPAGERRTRTFTLANSGLATDYTVKEKDGADWLEADPAAGRLTTDAEQEVTVTFDASTAAPGSVLHGTLQVASDSGRAPAVDIPVTVAVPAYRTAIDAGSGTAVADSAGDIWAPDRAYAEGSYGYLGRTGTLTTRKAVAGTEEQTLFRTAAKGAYEYRFDGLPDGTYQVELGFAELSSTQPGKRVFDVLAEGVQELPDVDIALEAGGTYRALARTFTVHVGDGQLNLRFASPADQPLVNSIRVTHRPDLG</sequence>
<dbReference type="EC" id="3.2.1.1" evidence="3"/>
<comment type="similarity">
    <text evidence="2 8">Belongs to the peptidase S8 family.</text>
</comment>
<evidence type="ECO:0000256" key="8">
    <source>
        <dbReference type="PROSITE-ProRule" id="PRU01240"/>
    </source>
</evidence>
<gene>
    <name evidence="11" type="ORF">P8A19_37120</name>
</gene>
<dbReference type="InterPro" id="IPR008979">
    <property type="entry name" value="Galactose-bd-like_sf"/>
</dbReference>
<accession>A0ABY9J0Z8</accession>
<feature type="domain" description="Malectin" evidence="10">
    <location>
        <begin position="1013"/>
        <end position="1152"/>
    </location>
</feature>
<dbReference type="Proteomes" id="UP001235744">
    <property type="component" value="Chromosome"/>
</dbReference>
<dbReference type="PANTHER" id="PTHR43399">
    <property type="entry name" value="SUBTILISIN-RELATED"/>
    <property type="match status" value="1"/>
</dbReference>
<evidence type="ECO:0000259" key="9">
    <source>
        <dbReference type="Pfam" id="PF00082"/>
    </source>
</evidence>
<dbReference type="InterPro" id="IPR000209">
    <property type="entry name" value="Peptidase_S8/S53_dom"/>
</dbReference>
<dbReference type="PANTHER" id="PTHR43399:SF4">
    <property type="entry name" value="CELL WALL-ASSOCIATED PROTEASE"/>
    <property type="match status" value="1"/>
</dbReference>
<dbReference type="InterPro" id="IPR033857">
    <property type="entry name" value="Bacillopeptidase_F"/>
</dbReference>
<dbReference type="InterPro" id="IPR008969">
    <property type="entry name" value="CarboxyPept-like_regulatory"/>
</dbReference>
<dbReference type="Gene3D" id="2.60.120.430">
    <property type="entry name" value="Galactose-binding lectin"/>
    <property type="match status" value="1"/>
</dbReference>
<dbReference type="Pfam" id="PF13620">
    <property type="entry name" value="CarboxypepD_reg"/>
    <property type="match status" value="2"/>
</dbReference>
<dbReference type="PRINTS" id="PR00723">
    <property type="entry name" value="SUBTILISIN"/>
</dbReference>
<dbReference type="Gene3D" id="2.60.40.1120">
    <property type="entry name" value="Carboxypeptidase-like, regulatory domain"/>
    <property type="match status" value="3"/>
</dbReference>
<feature type="domain" description="Peptidase S8/S53" evidence="9">
    <location>
        <begin position="167"/>
        <end position="436"/>
    </location>
</feature>
<evidence type="ECO:0000256" key="3">
    <source>
        <dbReference type="ARBA" id="ARBA00012595"/>
    </source>
</evidence>
<keyword evidence="5 8" id="KW-0378">Hydrolase</keyword>
<dbReference type="EMBL" id="CP120988">
    <property type="protein sequence ID" value="WLQ60709.1"/>
    <property type="molecule type" value="Genomic_DNA"/>
</dbReference>
<dbReference type="InterPro" id="IPR013784">
    <property type="entry name" value="Carb-bd-like_fold"/>
</dbReference>
<evidence type="ECO:0000256" key="6">
    <source>
        <dbReference type="ARBA" id="ARBA00022825"/>
    </source>
</evidence>
<dbReference type="Gene3D" id="3.40.50.200">
    <property type="entry name" value="Peptidase S8/S53 domain"/>
    <property type="match status" value="1"/>
</dbReference>
<feature type="active site" description="Charge relay system" evidence="8">
    <location>
        <position position="176"/>
    </location>
</feature>
<protein>
    <recommendedName>
        <fullName evidence="3">alpha-amylase</fullName>
        <ecNumber evidence="3">3.2.1.1</ecNumber>
    </recommendedName>
    <alternativeName>
        <fullName evidence="7">1,4-alpha-D-glucan glucanohydrolase</fullName>
    </alternativeName>
</protein>
<dbReference type="InterPro" id="IPR013783">
    <property type="entry name" value="Ig-like_fold"/>
</dbReference>
<evidence type="ECO:0000259" key="10">
    <source>
        <dbReference type="Pfam" id="PF11721"/>
    </source>
</evidence>
<keyword evidence="4 8" id="KW-0645">Protease</keyword>
<dbReference type="PROSITE" id="PS51892">
    <property type="entry name" value="SUBTILASE"/>
    <property type="match status" value="1"/>
</dbReference>
<dbReference type="Pfam" id="PF11721">
    <property type="entry name" value="Malectin"/>
    <property type="match status" value="1"/>
</dbReference>
<dbReference type="InterPro" id="IPR051048">
    <property type="entry name" value="Peptidase_S8/S53_subtilisin"/>
</dbReference>
<feature type="active site" description="Charge relay system" evidence="8">
    <location>
        <position position="223"/>
    </location>
</feature>
<dbReference type="Gene3D" id="2.60.40.10">
    <property type="entry name" value="Immunoglobulins"/>
    <property type="match status" value="1"/>
</dbReference>
<dbReference type="PROSITE" id="PS00138">
    <property type="entry name" value="SUBTILASE_SER"/>
    <property type="match status" value="1"/>
</dbReference>
<proteinExistence type="inferred from homology"/>
<evidence type="ECO:0000256" key="2">
    <source>
        <dbReference type="ARBA" id="ARBA00011073"/>
    </source>
</evidence>
<evidence type="ECO:0000256" key="5">
    <source>
        <dbReference type="ARBA" id="ARBA00022801"/>
    </source>
</evidence>
<name>A0ABY9J0Z8_9ACTN</name>
<organism evidence="11 12">
    <name type="scientific">Streptomyces poriferorum</name>
    <dbReference type="NCBI Taxonomy" id="2798799"/>
    <lineage>
        <taxon>Bacteria</taxon>
        <taxon>Bacillati</taxon>
        <taxon>Actinomycetota</taxon>
        <taxon>Actinomycetes</taxon>
        <taxon>Kitasatosporales</taxon>
        <taxon>Streptomycetaceae</taxon>
        <taxon>Streptomyces</taxon>
    </lineage>
</organism>
<reference evidence="11 12" key="1">
    <citation type="submission" date="2023-03" db="EMBL/GenBank/DDBJ databases">
        <title>Isolation and description of six Streptomyces strains from soil environments, able to metabolize different microbial glucans.</title>
        <authorList>
            <person name="Widen T."/>
            <person name="Larsbrink J."/>
        </authorList>
    </citation>
    <scope>NUCLEOTIDE SEQUENCE [LARGE SCALE GENOMIC DNA]</scope>
    <source>
        <strain evidence="11 12">Alt2</strain>
    </source>
</reference>
<dbReference type="CDD" id="cd07481">
    <property type="entry name" value="Peptidases_S8_BacillopeptidaseF-like"/>
    <property type="match status" value="1"/>
</dbReference>
<dbReference type="InterPro" id="IPR021720">
    <property type="entry name" value="Malectin_dom"/>
</dbReference>
<dbReference type="SUPFAM" id="SSF49464">
    <property type="entry name" value="Carboxypeptidase regulatory domain-like"/>
    <property type="match status" value="1"/>
</dbReference>
<dbReference type="SUPFAM" id="SSF52743">
    <property type="entry name" value="Subtilisin-like"/>
    <property type="match status" value="1"/>
</dbReference>
<dbReference type="RefSeq" id="WP_306106241.1">
    <property type="nucleotide sequence ID" value="NZ_CP120988.1"/>
</dbReference>
<keyword evidence="6 8" id="KW-0720">Serine protease</keyword>
<dbReference type="Pfam" id="PF00082">
    <property type="entry name" value="Peptidase_S8"/>
    <property type="match status" value="1"/>
</dbReference>
<keyword evidence="12" id="KW-1185">Reference proteome</keyword>
<dbReference type="InterPro" id="IPR023828">
    <property type="entry name" value="Peptidase_S8_Ser-AS"/>
</dbReference>
<evidence type="ECO:0000256" key="4">
    <source>
        <dbReference type="ARBA" id="ARBA00022670"/>
    </source>
</evidence>
<dbReference type="InterPro" id="IPR036852">
    <property type="entry name" value="Peptidase_S8/S53_dom_sf"/>
</dbReference>
<dbReference type="InterPro" id="IPR015500">
    <property type="entry name" value="Peptidase_S8_subtilisin-rel"/>
</dbReference>
<evidence type="ECO:0000256" key="7">
    <source>
        <dbReference type="ARBA" id="ARBA00030238"/>
    </source>
</evidence>
<feature type="active site" description="Charge relay system" evidence="8">
    <location>
        <position position="395"/>
    </location>
</feature>
<dbReference type="SUPFAM" id="SSF49785">
    <property type="entry name" value="Galactose-binding domain-like"/>
    <property type="match status" value="1"/>
</dbReference>
<comment type="catalytic activity">
    <reaction evidence="1">
        <text>Endohydrolysis of (1-&gt;4)-alpha-D-glucosidic linkages in polysaccharides containing three or more (1-&gt;4)-alpha-linked D-glucose units.</text>
        <dbReference type="EC" id="3.2.1.1"/>
    </reaction>
</comment>
<evidence type="ECO:0000313" key="11">
    <source>
        <dbReference type="EMBL" id="WLQ60709.1"/>
    </source>
</evidence>
<evidence type="ECO:0000256" key="1">
    <source>
        <dbReference type="ARBA" id="ARBA00000548"/>
    </source>
</evidence>
<evidence type="ECO:0000313" key="12">
    <source>
        <dbReference type="Proteomes" id="UP001235744"/>
    </source>
</evidence>
<dbReference type="SUPFAM" id="SSF49452">
    <property type="entry name" value="Starch-binding domain-like"/>
    <property type="match status" value="2"/>
</dbReference>